<dbReference type="AlphaFoldDB" id="A0A382JNK1"/>
<proteinExistence type="predicted"/>
<name>A0A382JNK1_9ZZZZ</name>
<dbReference type="SUPFAM" id="SSF52833">
    <property type="entry name" value="Thioredoxin-like"/>
    <property type="match status" value="1"/>
</dbReference>
<dbReference type="Pfam" id="PF10262">
    <property type="entry name" value="Rdx"/>
    <property type="match status" value="1"/>
</dbReference>
<dbReference type="InterPro" id="IPR036249">
    <property type="entry name" value="Thioredoxin-like_sf"/>
</dbReference>
<evidence type="ECO:0000313" key="2">
    <source>
        <dbReference type="EMBL" id="SVC12922.1"/>
    </source>
</evidence>
<protein>
    <recommendedName>
        <fullName evidence="3">Selenoprotein F/M domain-containing protein</fullName>
    </recommendedName>
</protein>
<accession>A0A382JNK1</accession>
<dbReference type="InterPro" id="IPR011893">
    <property type="entry name" value="Selenoprotein_Rdx-typ"/>
</dbReference>
<keyword evidence="1" id="KW-0676">Redox-active center</keyword>
<dbReference type="Gene3D" id="3.40.30.10">
    <property type="entry name" value="Glutaredoxin"/>
    <property type="match status" value="1"/>
</dbReference>
<evidence type="ECO:0000256" key="1">
    <source>
        <dbReference type="ARBA" id="ARBA00023284"/>
    </source>
</evidence>
<gene>
    <name evidence="2" type="ORF">METZ01_LOCUS265776</name>
</gene>
<dbReference type="NCBIfam" id="TIGR02174">
    <property type="entry name" value="CXXU_selWTH"/>
    <property type="match status" value="1"/>
</dbReference>
<organism evidence="2">
    <name type="scientific">marine metagenome</name>
    <dbReference type="NCBI Taxonomy" id="408172"/>
    <lineage>
        <taxon>unclassified sequences</taxon>
        <taxon>metagenomes</taxon>
        <taxon>ecological metagenomes</taxon>
    </lineage>
</organism>
<dbReference type="EMBL" id="UINC01075083">
    <property type="protein sequence ID" value="SVC12922.1"/>
    <property type="molecule type" value="Genomic_DNA"/>
</dbReference>
<evidence type="ECO:0008006" key="3">
    <source>
        <dbReference type="Google" id="ProtNLM"/>
    </source>
</evidence>
<sequence length="57" mass="6290">MATELLEKYGTDIKSLLLIPSGGGVYEVEKDGELIYSKKKTGEFPELKDVISILDKS</sequence>
<reference evidence="2" key="1">
    <citation type="submission" date="2018-05" db="EMBL/GenBank/DDBJ databases">
        <authorList>
            <person name="Lanie J.A."/>
            <person name="Ng W.-L."/>
            <person name="Kazmierczak K.M."/>
            <person name="Andrzejewski T.M."/>
            <person name="Davidsen T.M."/>
            <person name="Wayne K.J."/>
            <person name="Tettelin H."/>
            <person name="Glass J.I."/>
            <person name="Rusch D."/>
            <person name="Podicherti R."/>
            <person name="Tsui H.-C.T."/>
            <person name="Winkler M.E."/>
        </authorList>
    </citation>
    <scope>NUCLEOTIDE SEQUENCE</scope>
</reference>